<evidence type="ECO:0000256" key="4">
    <source>
        <dbReference type="SAM" id="MobiDB-lite"/>
    </source>
</evidence>
<feature type="binding site" evidence="3">
    <location>
        <begin position="131"/>
        <end position="133"/>
    </location>
    <ligand>
        <name>dCTP</name>
        <dbReference type="ChEBI" id="CHEBI:61481"/>
    </ligand>
</feature>
<feature type="binding site" evidence="3">
    <location>
        <begin position="105"/>
        <end position="110"/>
    </location>
    <ligand>
        <name>dCTP</name>
        <dbReference type="ChEBI" id="CHEBI:61481"/>
    </ligand>
</feature>
<feature type="binding site" evidence="3">
    <location>
        <position position="177"/>
    </location>
    <ligand>
        <name>dCTP</name>
        <dbReference type="ChEBI" id="CHEBI:61481"/>
    </ligand>
</feature>
<evidence type="ECO:0000256" key="3">
    <source>
        <dbReference type="HAMAP-Rule" id="MF_00146"/>
    </source>
</evidence>
<dbReference type="InterPro" id="IPR036157">
    <property type="entry name" value="dUTPase-like_sf"/>
</dbReference>
<evidence type="ECO:0000256" key="2">
    <source>
        <dbReference type="ARBA" id="ARBA00023080"/>
    </source>
</evidence>
<sequence>MILSDRDIKKYIREGKIKIIPEPNFEKQLGPCSLDLKLGKTFKKFKRSEIPFIDLKTNIPIEKIMSEIKLVPGKPLIMQPGDFIIANTEESFEIPPDLAARIDGRSSLGRLGIVIHITAARFDPGWKGKAVLELGNLGTMPVALYPGMRICAITFETLSSPSEVPYLKQKDHKYAHQKSPRASRVNQEEEFKKEKFI</sequence>
<dbReference type="Proteomes" id="UP000176752">
    <property type="component" value="Unassembled WGS sequence"/>
</dbReference>
<evidence type="ECO:0000313" key="6">
    <source>
        <dbReference type="Proteomes" id="UP000176752"/>
    </source>
</evidence>
<dbReference type="PANTHER" id="PTHR42680:SF3">
    <property type="entry name" value="DCTP DEAMINASE"/>
    <property type="match status" value="1"/>
</dbReference>
<dbReference type="EC" id="3.5.4.13" evidence="3"/>
<feature type="active site" description="Proton donor/acceptor" evidence="3">
    <location>
        <position position="133"/>
    </location>
</feature>
<evidence type="ECO:0000256" key="1">
    <source>
        <dbReference type="ARBA" id="ARBA00022801"/>
    </source>
</evidence>
<dbReference type="STRING" id="1801660.A2Z78_00060"/>
<comment type="caution">
    <text evidence="3">Lacks conserved residue(s) required for the propagation of feature annotation.</text>
</comment>
<dbReference type="GO" id="GO:0015949">
    <property type="term" value="P:nucleobase-containing small molecule interconversion"/>
    <property type="evidence" value="ECO:0007669"/>
    <property type="project" value="TreeGrafter"/>
</dbReference>
<comment type="function">
    <text evidence="3">Catalyzes the deamination of dCTP to dUTP.</text>
</comment>
<dbReference type="GO" id="GO:0008829">
    <property type="term" value="F:dCTP deaminase activity"/>
    <property type="evidence" value="ECO:0007669"/>
    <property type="project" value="UniProtKB-UniRule"/>
</dbReference>
<dbReference type="InterPro" id="IPR011962">
    <property type="entry name" value="dCTP_deaminase"/>
</dbReference>
<comment type="subunit">
    <text evidence="3">Homotrimer.</text>
</comment>
<keyword evidence="2 3" id="KW-0546">Nucleotide metabolism</keyword>
<feature type="binding site" evidence="3">
    <location>
        <position position="173"/>
    </location>
    <ligand>
        <name>dCTP</name>
        <dbReference type="ChEBI" id="CHEBI:61481"/>
    </ligand>
</feature>
<protein>
    <recommendedName>
        <fullName evidence="3">dCTP deaminase</fullName>
        <ecNumber evidence="3">3.5.4.13</ecNumber>
    </recommendedName>
    <alternativeName>
        <fullName evidence="3">Deoxycytidine triphosphate deaminase</fullName>
    </alternativeName>
</protein>
<name>A0A1G2DUM6_9BACT</name>
<dbReference type="EMBL" id="MHLV01000032">
    <property type="protein sequence ID" value="OGZ17355.1"/>
    <property type="molecule type" value="Genomic_DNA"/>
</dbReference>
<comment type="pathway">
    <text evidence="3">Pyrimidine metabolism; dUMP biosynthesis; dUMP from dCTP (dUTP route): step 1/2.</text>
</comment>
<dbReference type="AlphaFoldDB" id="A0A1G2DUM6"/>
<comment type="catalytic activity">
    <reaction evidence="3">
        <text>dCTP + H2O + H(+) = dUTP + NH4(+)</text>
        <dbReference type="Rhea" id="RHEA:22680"/>
        <dbReference type="ChEBI" id="CHEBI:15377"/>
        <dbReference type="ChEBI" id="CHEBI:15378"/>
        <dbReference type="ChEBI" id="CHEBI:28938"/>
        <dbReference type="ChEBI" id="CHEBI:61481"/>
        <dbReference type="ChEBI" id="CHEBI:61555"/>
        <dbReference type="EC" id="3.5.4.13"/>
    </reaction>
</comment>
<keyword evidence="1 3" id="KW-0378">Hydrolase</keyword>
<gene>
    <name evidence="3" type="primary">dcd</name>
    <name evidence="5" type="ORF">A2Z78_00060</name>
</gene>
<dbReference type="GO" id="GO:0000166">
    <property type="term" value="F:nucleotide binding"/>
    <property type="evidence" value="ECO:0007669"/>
    <property type="project" value="UniProtKB-KW"/>
</dbReference>
<feature type="region of interest" description="Disordered" evidence="4">
    <location>
        <begin position="171"/>
        <end position="197"/>
    </location>
</feature>
<accession>A0A1G2DUM6</accession>
<dbReference type="UniPathway" id="UPA00610">
    <property type="reaction ID" value="UER00665"/>
</dbReference>
<reference evidence="5 6" key="1">
    <citation type="journal article" date="2016" name="Nat. Commun.">
        <title>Thousands of microbial genomes shed light on interconnected biogeochemical processes in an aquifer system.</title>
        <authorList>
            <person name="Anantharaman K."/>
            <person name="Brown C.T."/>
            <person name="Hug L.A."/>
            <person name="Sharon I."/>
            <person name="Castelle C.J."/>
            <person name="Probst A.J."/>
            <person name="Thomas B.C."/>
            <person name="Singh A."/>
            <person name="Wilkins M.J."/>
            <person name="Karaoz U."/>
            <person name="Brodie E.L."/>
            <person name="Williams K.H."/>
            <person name="Hubbard S.S."/>
            <person name="Banfield J.F."/>
        </authorList>
    </citation>
    <scope>NUCLEOTIDE SEQUENCE [LARGE SCALE GENOMIC DNA]</scope>
</reference>
<feature type="binding site" evidence="3">
    <location>
        <position position="166"/>
    </location>
    <ligand>
        <name>dCTP</name>
        <dbReference type="ChEBI" id="CHEBI:61481"/>
    </ligand>
</feature>
<dbReference type="NCBIfam" id="TIGR02274">
    <property type="entry name" value="dCTP_deam"/>
    <property type="match status" value="1"/>
</dbReference>
<dbReference type="SUPFAM" id="SSF51283">
    <property type="entry name" value="dUTPase-like"/>
    <property type="match status" value="1"/>
</dbReference>
<dbReference type="GO" id="GO:0006226">
    <property type="term" value="P:dUMP biosynthetic process"/>
    <property type="evidence" value="ECO:0007669"/>
    <property type="project" value="UniProtKB-UniPathway"/>
</dbReference>
<organism evidence="5 6">
    <name type="scientific">Candidatus Nealsonbacteria bacterium RBG_13_36_15</name>
    <dbReference type="NCBI Taxonomy" id="1801660"/>
    <lineage>
        <taxon>Bacteria</taxon>
        <taxon>Candidatus Nealsoniibacteriota</taxon>
    </lineage>
</organism>
<dbReference type="HAMAP" id="MF_00146">
    <property type="entry name" value="dCTP_deaminase"/>
    <property type="match status" value="1"/>
</dbReference>
<proteinExistence type="inferred from homology"/>
<feature type="compositionally biased region" description="Basic and acidic residues" evidence="4">
    <location>
        <begin position="186"/>
        <end position="197"/>
    </location>
</feature>
<evidence type="ECO:0000313" key="5">
    <source>
        <dbReference type="EMBL" id="OGZ17355.1"/>
    </source>
</evidence>
<comment type="caution">
    <text evidence="5">The sequence shown here is derived from an EMBL/GenBank/DDBJ whole genome shotgun (WGS) entry which is preliminary data.</text>
</comment>
<dbReference type="GO" id="GO:0006229">
    <property type="term" value="P:dUTP biosynthetic process"/>
    <property type="evidence" value="ECO:0007669"/>
    <property type="project" value="UniProtKB-UniRule"/>
</dbReference>
<dbReference type="Gene3D" id="2.70.40.10">
    <property type="match status" value="1"/>
</dbReference>
<feature type="binding site" evidence="3">
    <location>
        <position position="123"/>
    </location>
    <ligand>
        <name>dCTP</name>
        <dbReference type="ChEBI" id="CHEBI:61481"/>
    </ligand>
</feature>
<dbReference type="CDD" id="cd07557">
    <property type="entry name" value="trimeric_dUTPase"/>
    <property type="match status" value="1"/>
</dbReference>
<keyword evidence="3" id="KW-0547">Nucleotide-binding</keyword>
<dbReference type="PANTHER" id="PTHR42680">
    <property type="entry name" value="DCTP DEAMINASE"/>
    <property type="match status" value="1"/>
</dbReference>
<dbReference type="InterPro" id="IPR033704">
    <property type="entry name" value="dUTPase_trimeric"/>
</dbReference>
<dbReference type="Pfam" id="PF22769">
    <property type="entry name" value="DCD"/>
    <property type="match status" value="1"/>
</dbReference>
<comment type="similarity">
    <text evidence="3">Belongs to the dCTP deaminase family.</text>
</comment>